<sequence>MPFSNIARPASLLVAALFLVSGLAACGGTGESAGSGGGGVDKASLLAKFKTEKDAEGVPDKALNCLVDVMLKHGDQAGLQDYIDGKVKVDDIKGLGPSNKKSEEEGFKCVS</sequence>
<protein>
    <recommendedName>
        <fullName evidence="4">Lipoprotein</fullName>
    </recommendedName>
</protein>
<dbReference type="Proteomes" id="UP000238312">
    <property type="component" value="Unassembled WGS sequence"/>
</dbReference>
<evidence type="ECO:0000313" key="2">
    <source>
        <dbReference type="EMBL" id="PRX60003.1"/>
    </source>
</evidence>
<proteinExistence type="predicted"/>
<dbReference type="EMBL" id="PVNG01000018">
    <property type="protein sequence ID" value="PRX60003.1"/>
    <property type="molecule type" value="Genomic_DNA"/>
</dbReference>
<evidence type="ECO:0000313" key="3">
    <source>
        <dbReference type="Proteomes" id="UP000238312"/>
    </source>
</evidence>
<evidence type="ECO:0000256" key="1">
    <source>
        <dbReference type="SAM" id="SignalP"/>
    </source>
</evidence>
<reference evidence="2 3" key="1">
    <citation type="submission" date="2018-03" db="EMBL/GenBank/DDBJ databases">
        <title>Genomic Encyclopedia of Type Strains, Phase III (KMG-III): the genomes of soil and plant-associated and newly described type strains.</title>
        <authorList>
            <person name="Whitman W."/>
        </authorList>
    </citation>
    <scope>NUCLEOTIDE SEQUENCE [LARGE SCALE GENOMIC DNA]</scope>
    <source>
        <strain evidence="2 3">CGMCC 4.7104</strain>
    </source>
</reference>
<comment type="caution">
    <text evidence="2">The sequence shown here is derived from an EMBL/GenBank/DDBJ whole genome shotgun (WGS) entry which is preliminary data.</text>
</comment>
<dbReference type="RefSeq" id="WP_106247472.1">
    <property type="nucleotide sequence ID" value="NZ_JBFAIB010000001.1"/>
</dbReference>
<evidence type="ECO:0008006" key="4">
    <source>
        <dbReference type="Google" id="ProtNLM"/>
    </source>
</evidence>
<dbReference type="AlphaFoldDB" id="A0A2T0MPS4"/>
<gene>
    <name evidence="2" type="ORF">B0I32_118145</name>
</gene>
<dbReference type="OrthoDB" id="3543091at2"/>
<feature type="signal peptide" evidence="1">
    <location>
        <begin position="1"/>
        <end position="26"/>
    </location>
</feature>
<keyword evidence="3" id="KW-1185">Reference proteome</keyword>
<name>A0A2T0MPS4_9ACTN</name>
<keyword evidence="1" id="KW-0732">Signal</keyword>
<accession>A0A2T0MPS4</accession>
<feature type="chain" id="PRO_5038939735" description="Lipoprotein" evidence="1">
    <location>
        <begin position="27"/>
        <end position="111"/>
    </location>
</feature>
<organism evidence="2 3">
    <name type="scientific">Nonomuraea fuscirosea</name>
    <dbReference type="NCBI Taxonomy" id="1291556"/>
    <lineage>
        <taxon>Bacteria</taxon>
        <taxon>Bacillati</taxon>
        <taxon>Actinomycetota</taxon>
        <taxon>Actinomycetes</taxon>
        <taxon>Streptosporangiales</taxon>
        <taxon>Streptosporangiaceae</taxon>
        <taxon>Nonomuraea</taxon>
    </lineage>
</organism>